<dbReference type="NCBIfam" id="TIGR00426">
    <property type="entry name" value="competence protein ComEA helix-hairpin-helix repeat region"/>
    <property type="match status" value="1"/>
</dbReference>
<dbReference type="Pfam" id="PF10531">
    <property type="entry name" value="SLBB"/>
    <property type="match status" value="1"/>
</dbReference>
<dbReference type="InterPro" id="IPR019554">
    <property type="entry name" value="Soluble_ligand-bd"/>
</dbReference>
<evidence type="ECO:0000259" key="2">
    <source>
        <dbReference type="SMART" id="SM00278"/>
    </source>
</evidence>
<accession>A0A939BC39</accession>
<dbReference type="InterPro" id="IPR010994">
    <property type="entry name" value="RuvA_2-like"/>
</dbReference>
<keyword evidence="3" id="KW-0238">DNA-binding</keyword>
<dbReference type="PANTHER" id="PTHR21180">
    <property type="entry name" value="ENDONUCLEASE/EXONUCLEASE/PHOSPHATASE FAMILY DOMAIN-CONTAINING PROTEIN 1"/>
    <property type="match status" value="1"/>
</dbReference>
<gene>
    <name evidence="3" type="ORF">H6A13_08705</name>
</gene>
<reference evidence="3" key="1">
    <citation type="submission" date="2020-08" db="EMBL/GenBank/DDBJ databases">
        <authorList>
            <person name="Cejkova D."/>
            <person name="Kubasova T."/>
            <person name="Jahodarova E."/>
            <person name="Rychlik I."/>
        </authorList>
    </citation>
    <scope>NUCLEOTIDE SEQUENCE</scope>
    <source>
        <strain evidence="3">An420c</strain>
    </source>
</reference>
<dbReference type="GO" id="GO:0003677">
    <property type="term" value="F:DNA binding"/>
    <property type="evidence" value="ECO:0007669"/>
    <property type="project" value="UniProtKB-KW"/>
</dbReference>
<evidence type="ECO:0000313" key="4">
    <source>
        <dbReference type="Proteomes" id="UP000713880"/>
    </source>
</evidence>
<reference evidence="3" key="2">
    <citation type="journal article" date="2021" name="Sci. Rep.">
        <title>The distribution of antibiotic resistance genes in chicken gut microbiota commensals.</title>
        <authorList>
            <person name="Juricova H."/>
            <person name="Matiasovicova J."/>
            <person name="Kubasova T."/>
            <person name="Cejkova D."/>
            <person name="Rychlik I."/>
        </authorList>
    </citation>
    <scope>NUCLEOTIDE SEQUENCE</scope>
    <source>
        <strain evidence="3">An420c</strain>
    </source>
</reference>
<organism evidence="3 4">
    <name type="scientific">Mordavella massiliensis</name>
    <dbReference type="NCBI Taxonomy" id="1871024"/>
    <lineage>
        <taxon>Bacteria</taxon>
        <taxon>Bacillati</taxon>
        <taxon>Bacillota</taxon>
        <taxon>Clostridia</taxon>
        <taxon>Eubacteriales</taxon>
        <taxon>Clostridiaceae</taxon>
        <taxon>Mordavella</taxon>
    </lineage>
</organism>
<dbReference type="InterPro" id="IPR051675">
    <property type="entry name" value="Endo/Exo/Phosphatase_dom_1"/>
</dbReference>
<dbReference type="SMART" id="SM00278">
    <property type="entry name" value="HhH1"/>
    <property type="match status" value="2"/>
</dbReference>
<dbReference type="GO" id="GO:0015627">
    <property type="term" value="C:type II protein secretion system complex"/>
    <property type="evidence" value="ECO:0007669"/>
    <property type="project" value="TreeGrafter"/>
</dbReference>
<dbReference type="Gene3D" id="1.10.150.320">
    <property type="entry name" value="Photosystem II 12 kDa extrinsic protein"/>
    <property type="match status" value="1"/>
</dbReference>
<dbReference type="EMBL" id="JACJLV010000026">
    <property type="protein sequence ID" value="MBM6827169.1"/>
    <property type="molecule type" value="Genomic_DNA"/>
</dbReference>
<dbReference type="AlphaFoldDB" id="A0A939BC39"/>
<dbReference type="Gene3D" id="3.10.560.10">
    <property type="entry name" value="Outer membrane lipoprotein wza domain like"/>
    <property type="match status" value="1"/>
</dbReference>
<feature type="region of interest" description="Disordered" evidence="1">
    <location>
        <begin position="34"/>
        <end position="75"/>
    </location>
</feature>
<evidence type="ECO:0000313" key="3">
    <source>
        <dbReference type="EMBL" id="MBM6827169.1"/>
    </source>
</evidence>
<name>A0A939BC39_9CLOT</name>
<dbReference type="GO" id="GO:0015628">
    <property type="term" value="P:protein secretion by the type II secretion system"/>
    <property type="evidence" value="ECO:0007669"/>
    <property type="project" value="TreeGrafter"/>
</dbReference>
<dbReference type="PANTHER" id="PTHR21180:SF32">
    <property type="entry name" value="ENDONUCLEASE_EXONUCLEASE_PHOSPHATASE FAMILY DOMAIN-CONTAINING PROTEIN 1"/>
    <property type="match status" value="1"/>
</dbReference>
<sequence length="220" mass="23786">MQRKQQKYRDENRRFRRVLPVYILILFWGVSQAGCSSGREEPALAEVQMEEERPEGEDTKDAKEGGEAKEQEEPGESVVIVHVCGQVASPGVYELPAGSRIYEAVEAAGGLGPQAAAEGLNQAAEAEDGQQIYVPSAEEMEEGTVPLESAGPAETGQTKVNINTAGAEELMTLSGIGEAKASAIIRYREENGKFGSIEELMEISGIKEGVFEKIKDQIKV</sequence>
<feature type="domain" description="Helix-hairpin-helix DNA-binding motif class 1" evidence="2">
    <location>
        <begin position="198"/>
        <end position="217"/>
    </location>
</feature>
<comment type="caution">
    <text evidence="3">The sequence shown here is derived from an EMBL/GenBank/DDBJ whole genome shotgun (WGS) entry which is preliminary data.</text>
</comment>
<feature type="compositionally biased region" description="Basic and acidic residues" evidence="1">
    <location>
        <begin position="56"/>
        <end position="72"/>
    </location>
</feature>
<dbReference type="InterPro" id="IPR004509">
    <property type="entry name" value="Competence_ComEA_HhH"/>
</dbReference>
<dbReference type="Proteomes" id="UP000713880">
    <property type="component" value="Unassembled WGS sequence"/>
</dbReference>
<dbReference type="GO" id="GO:0006281">
    <property type="term" value="P:DNA repair"/>
    <property type="evidence" value="ECO:0007669"/>
    <property type="project" value="InterPro"/>
</dbReference>
<evidence type="ECO:0000256" key="1">
    <source>
        <dbReference type="SAM" id="MobiDB-lite"/>
    </source>
</evidence>
<dbReference type="SUPFAM" id="SSF47781">
    <property type="entry name" value="RuvA domain 2-like"/>
    <property type="match status" value="1"/>
</dbReference>
<feature type="domain" description="Helix-hairpin-helix DNA-binding motif class 1" evidence="2">
    <location>
        <begin position="168"/>
        <end position="187"/>
    </location>
</feature>
<dbReference type="Pfam" id="PF12836">
    <property type="entry name" value="HHH_3"/>
    <property type="match status" value="1"/>
</dbReference>
<dbReference type="InterPro" id="IPR003583">
    <property type="entry name" value="Hlx-hairpin-Hlx_DNA-bd_motif"/>
</dbReference>
<protein>
    <submittedName>
        <fullName evidence="3">ComEA family DNA-binding protein</fullName>
    </submittedName>
</protein>
<proteinExistence type="predicted"/>
<keyword evidence="4" id="KW-1185">Reference proteome</keyword>